<reference evidence="10" key="1">
    <citation type="submission" date="2017-07" db="EMBL/GenBank/DDBJ databases">
        <title>Taro Niue Genome Assembly and Annotation.</title>
        <authorList>
            <person name="Atibalentja N."/>
            <person name="Keating K."/>
            <person name="Fields C.J."/>
        </authorList>
    </citation>
    <scope>NUCLEOTIDE SEQUENCE</scope>
    <source>
        <strain evidence="10">Niue_2</strain>
        <tissue evidence="10">Leaf</tissue>
    </source>
</reference>
<dbReference type="PANTHER" id="PTHR32100">
    <property type="entry name" value="OMEGA-6 FATTY ACID DESATURASE, CHLOROPLASTIC"/>
    <property type="match status" value="1"/>
</dbReference>
<protein>
    <submittedName>
        <fullName evidence="10">Uncharacterized protein</fullName>
    </submittedName>
</protein>
<dbReference type="Pfam" id="PF11960">
    <property type="entry name" value="DUF3474"/>
    <property type="match status" value="1"/>
</dbReference>
<feature type="domain" description="Fatty acid desaturase" evidence="8">
    <location>
        <begin position="89"/>
        <end position="349"/>
    </location>
</feature>
<evidence type="ECO:0000313" key="10">
    <source>
        <dbReference type="EMBL" id="MQL99918.1"/>
    </source>
</evidence>
<gene>
    <name evidence="10" type="ORF">Taro_032644</name>
</gene>
<keyword evidence="5 7" id="KW-0472">Membrane</keyword>
<evidence type="ECO:0000256" key="2">
    <source>
        <dbReference type="ARBA" id="ARBA00005189"/>
    </source>
</evidence>
<evidence type="ECO:0000256" key="3">
    <source>
        <dbReference type="ARBA" id="ARBA00009295"/>
    </source>
</evidence>
<dbReference type="Pfam" id="PF00487">
    <property type="entry name" value="FA_desaturase"/>
    <property type="match status" value="1"/>
</dbReference>
<feature type="region of interest" description="Disordered" evidence="6">
    <location>
        <begin position="1"/>
        <end position="23"/>
    </location>
</feature>
<organism evidence="10 11">
    <name type="scientific">Colocasia esculenta</name>
    <name type="common">Wild taro</name>
    <name type="synonym">Arum esculentum</name>
    <dbReference type="NCBI Taxonomy" id="4460"/>
    <lineage>
        <taxon>Eukaryota</taxon>
        <taxon>Viridiplantae</taxon>
        <taxon>Streptophyta</taxon>
        <taxon>Embryophyta</taxon>
        <taxon>Tracheophyta</taxon>
        <taxon>Spermatophyta</taxon>
        <taxon>Magnoliopsida</taxon>
        <taxon>Liliopsida</taxon>
        <taxon>Araceae</taxon>
        <taxon>Aroideae</taxon>
        <taxon>Colocasieae</taxon>
        <taxon>Colocasia</taxon>
    </lineage>
</organism>
<dbReference type="OrthoDB" id="1461976at2759"/>
<evidence type="ECO:0000256" key="5">
    <source>
        <dbReference type="ARBA" id="ARBA00023136"/>
    </source>
</evidence>
<accession>A0A843VT68</accession>
<feature type="transmembrane region" description="Helical" evidence="7">
    <location>
        <begin position="120"/>
        <end position="141"/>
    </location>
</feature>
<sequence length="388" mass="44596">MGAGGRMSAEEEKKNAHPEDPYGYYHRAPSESPPFTLNDIRKAIPPHCFQRSVIRSFSYVVRDLAAASALFYLAIVCIPSLPSPLRLLAWPLYWVAQGSVLTGVWVIAHECGHQAFSDYGLLNDVVGWVLHSSLLCPYFSWKHSHRRHHANTGSMDTDEVYIPKTLATLPRFLKFLLNNPPGRFLYLFVSLTLGWPAYLAFNISGRRYQRWTSHFDPNSPLYSDRERVEIIISDVGFFGMGYLLFRLAGAYSWGWLMRVYGVPLLGVNGLLVLITYLHHTHLALPHFDSSEWDWLRGALATVDRDYGFLNRVVHHVADTHVLHHLFSSMPHYHAMEATEAIKKVLGEYYRFDGTPIIKATWREARECIYVEPDEEDKSKGILWYRKKL</sequence>
<dbReference type="GO" id="GO:0016020">
    <property type="term" value="C:membrane"/>
    <property type="evidence" value="ECO:0007669"/>
    <property type="project" value="UniProtKB-SubCell"/>
</dbReference>
<name>A0A843VT68_COLES</name>
<dbReference type="GO" id="GO:0006629">
    <property type="term" value="P:lipid metabolic process"/>
    <property type="evidence" value="ECO:0007669"/>
    <property type="project" value="InterPro"/>
</dbReference>
<feature type="transmembrane region" description="Helical" evidence="7">
    <location>
        <begin position="87"/>
        <end position="108"/>
    </location>
</feature>
<evidence type="ECO:0000256" key="1">
    <source>
        <dbReference type="ARBA" id="ARBA00004370"/>
    </source>
</evidence>
<dbReference type="CDD" id="cd03507">
    <property type="entry name" value="Delta12-FADS-like"/>
    <property type="match status" value="1"/>
</dbReference>
<evidence type="ECO:0000259" key="8">
    <source>
        <dbReference type="Pfam" id="PF00487"/>
    </source>
</evidence>
<keyword evidence="11" id="KW-1185">Reference proteome</keyword>
<proteinExistence type="inferred from homology"/>
<dbReference type="InterPro" id="IPR012171">
    <property type="entry name" value="Fatty_acid_desaturase"/>
</dbReference>
<keyword evidence="7" id="KW-0812">Transmembrane</keyword>
<keyword evidence="4" id="KW-0560">Oxidoreductase</keyword>
<comment type="pathway">
    <text evidence="2">Lipid metabolism.</text>
</comment>
<evidence type="ECO:0000256" key="4">
    <source>
        <dbReference type="ARBA" id="ARBA00023002"/>
    </source>
</evidence>
<evidence type="ECO:0000256" key="7">
    <source>
        <dbReference type="SAM" id="Phobius"/>
    </source>
</evidence>
<dbReference type="EMBL" id="NMUH01002428">
    <property type="protein sequence ID" value="MQL99918.1"/>
    <property type="molecule type" value="Genomic_DNA"/>
</dbReference>
<dbReference type="AlphaFoldDB" id="A0A843VT68"/>
<comment type="caution">
    <text evidence="10">The sequence shown here is derived from an EMBL/GenBank/DDBJ whole genome shotgun (WGS) entry which is preliminary data.</text>
</comment>
<feature type="transmembrane region" description="Helical" evidence="7">
    <location>
        <begin position="59"/>
        <end position="81"/>
    </location>
</feature>
<feature type="transmembrane region" description="Helical" evidence="7">
    <location>
        <begin position="259"/>
        <end position="277"/>
    </location>
</feature>
<keyword evidence="7" id="KW-1133">Transmembrane helix</keyword>
<evidence type="ECO:0000259" key="9">
    <source>
        <dbReference type="Pfam" id="PF11960"/>
    </source>
</evidence>
<dbReference type="InterPro" id="IPR021863">
    <property type="entry name" value="FAS_N"/>
</dbReference>
<feature type="transmembrane region" description="Helical" evidence="7">
    <location>
        <begin position="184"/>
        <end position="201"/>
    </location>
</feature>
<dbReference type="Proteomes" id="UP000652761">
    <property type="component" value="Unassembled WGS sequence"/>
</dbReference>
<feature type="transmembrane region" description="Helical" evidence="7">
    <location>
        <begin position="235"/>
        <end position="253"/>
    </location>
</feature>
<dbReference type="GO" id="GO:0016717">
    <property type="term" value="F:oxidoreductase activity, acting on paired donors, with oxidation of a pair of donors resulting in the reduction of molecular oxygen to two molecules of water"/>
    <property type="evidence" value="ECO:0007669"/>
    <property type="project" value="InterPro"/>
</dbReference>
<evidence type="ECO:0000256" key="6">
    <source>
        <dbReference type="SAM" id="MobiDB-lite"/>
    </source>
</evidence>
<feature type="domain" description="Fatty acid desaturase N-terminal" evidence="9">
    <location>
        <begin position="19"/>
        <end position="68"/>
    </location>
</feature>
<comment type="subcellular location">
    <subcellularLocation>
        <location evidence="1">Membrane</location>
    </subcellularLocation>
</comment>
<comment type="similarity">
    <text evidence="3">Belongs to the fatty acid desaturase type 1 family.</text>
</comment>
<evidence type="ECO:0000313" key="11">
    <source>
        <dbReference type="Proteomes" id="UP000652761"/>
    </source>
</evidence>
<feature type="compositionally biased region" description="Basic and acidic residues" evidence="6">
    <location>
        <begin position="8"/>
        <end position="20"/>
    </location>
</feature>
<dbReference type="InterPro" id="IPR005804">
    <property type="entry name" value="FA_desaturase_dom"/>
</dbReference>